<keyword evidence="6" id="KW-0732">Signal</keyword>
<dbReference type="InterPro" id="IPR025949">
    <property type="entry name" value="PapC-like_C"/>
</dbReference>
<dbReference type="RefSeq" id="WP_130091588.1">
    <property type="nucleotide sequence ID" value="NZ_RCYD01000029.1"/>
</dbReference>
<dbReference type="InterPro" id="IPR018030">
    <property type="entry name" value="Fimbrial_membr_usher_CS"/>
</dbReference>
<evidence type="ECO:0000256" key="2">
    <source>
        <dbReference type="ARBA" id="ARBA00008064"/>
    </source>
</evidence>
<dbReference type="Proteomes" id="UP000475070">
    <property type="component" value="Unassembled WGS sequence"/>
</dbReference>
<dbReference type="Gene3D" id="3.10.20.410">
    <property type="match status" value="1"/>
</dbReference>
<dbReference type="AlphaFoldDB" id="A0A6D0V537"/>
<protein>
    <submittedName>
        <fullName evidence="12">Fimbria/pilus outer membrane usher protein</fullName>
    </submittedName>
</protein>
<dbReference type="Pfam" id="PF13954">
    <property type="entry name" value="PapC_N"/>
    <property type="match status" value="1"/>
</dbReference>
<sequence>MNLIFRKKIATFVIVTCSLICVNDGSARMYSFDAALLSGDGKDTDLTLFEEGGQLPGVYLVDIFLNNARVDSREMTFHITRTPEGRSYLKSCLTREMLDRYGVRTEVYPGLFRTVEGDDAADEPGVCADLSAIPQASEEYQFSGQQLHLSVPQVALRPPLKGIAPEALWDDGVPAFLMNWQANASRSEFRGGWGSSSDSWWASLEPGINMGPWRVRSLTTWNKSSGQAGRWENAYIRAERGINRIKSRLKLGEDYTSSDIFNSVPFRGVMLGSDESMVPSNQREFAPVIRGIARTQARIEVRQNGYLIQSQTVAPGPFALTDLPLTGSGGDLKVTVLESDGTAQVFTVPFTTPAIALREGYMKYNVAAGQYRSSDNAVEQSALGQAEVMYGLPWGVTAFGGAQGAEHYQAGSAGAGLSMGNLGAVSLDGTFAQGKKKGLNKEKGNTWRIRYNKSFELTGTSLMAASYQYSSTGYHSMAEVLDTYRNDHLRAYNSRENRSRRTTLGLSQSLGRWGYITLNGSRDEYRDGRPHHDSIGALYSMTWNDIFWTVNWSRNRSIGAYYDRKGRTEDSVSVWMSVPLRRWLGNTDNDISATAQMQHTTAMKMRYEAGLNGHSFDRQLYWDVRQEMVPGGGVGTDSSRLNLTWRGTYGELSGMYSYSSHMRQMDIGMSGGMVVHSEGITLGQMAGDTVALVAAPGVSGASVGGWPGVRTDSRGYSLAGYMSPYQENIISLDPATFPEDAETKQTDSRVVPTKGAVVRAAFETRTGGRALLSLTRNNGIPLPYGSVVTVEGKQERTFSAGVVGDKGEVYMSGLDKNGRLKVQWGANNQCYADYRLPEEKDVAGIFMARSVCM</sequence>
<dbReference type="PROSITE" id="PS01151">
    <property type="entry name" value="FIMBRIAL_USHER"/>
    <property type="match status" value="1"/>
</dbReference>
<feature type="domain" description="PapC-like C-terminal" evidence="10">
    <location>
        <begin position="771"/>
        <end position="838"/>
    </location>
</feature>
<gene>
    <name evidence="12" type="ORF">GUC01_22570</name>
</gene>
<keyword evidence="8 9" id="KW-0998">Cell outer membrane</keyword>
<keyword evidence="7 9" id="KW-0472">Membrane</keyword>
<evidence type="ECO:0000259" key="10">
    <source>
        <dbReference type="Pfam" id="PF13953"/>
    </source>
</evidence>
<dbReference type="SUPFAM" id="SSF141729">
    <property type="entry name" value="FimD N-terminal domain-like"/>
    <property type="match status" value="1"/>
</dbReference>
<evidence type="ECO:0000256" key="5">
    <source>
        <dbReference type="ARBA" id="ARBA00022692"/>
    </source>
</evidence>
<dbReference type="Gene3D" id="2.60.40.3110">
    <property type="match status" value="1"/>
</dbReference>
<dbReference type="PANTHER" id="PTHR30451:SF9">
    <property type="entry name" value="F1 CAPSULE-ANCHORING PROTEIN"/>
    <property type="match status" value="1"/>
</dbReference>
<dbReference type="InterPro" id="IPR043142">
    <property type="entry name" value="PapC-like_C_sf"/>
</dbReference>
<dbReference type="InterPro" id="IPR025885">
    <property type="entry name" value="PapC_N"/>
</dbReference>
<name>A0A6D0V537_ECOLX</name>
<evidence type="ECO:0000256" key="7">
    <source>
        <dbReference type="ARBA" id="ARBA00023136"/>
    </source>
</evidence>
<comment type="caution">
    <text evidence="12">The sequence shown here is derived from an EMBL/GenBank/DDBJ whole genome shotgun (WGS) entry which is preliminary data.</text>
</comment>
<dbReference type="GO" id="GO:0009297">
    <property type="term" value="P:pilus assembly"/>
    <property type="evidence" value="ECO:0007669"/>
    <property type="project" value="InterPro"/>
</dbReference>
<dbReference type="Pfam" id="PF13953">
    <property type="entry name" value="PapC_C"/>
    <property type="match status" value="1"/>
</dbReference>
<comment type="similarity">
    <text evidence="2 9">Belongs to the fimbrial export usher family.</text>
</comment>
<evidence type="ECO:0000313" key="13">
    <source>
        <dbReference type="Proteomes" id="UP000475070"/>
    </source>
</evidence>
<dbReference type="FunFam" id="2.60.40.3110:FF:000001">
    <property type="entry name" value="Putative fimbrial outer membrane usher"/>
    <property type="match status" value="1"/>
</dbReference>
<evidence type="ECO:0000256" key="1">
    <source>
        <dbReference type="ARBA" id="ARBA00004571"/>
    </source>
</evidence>
<dbReference type="PANTHER" id="PTHR30451">
    <property type="entry name" value="OUTER MEMBRANE USHER PROTEIN"/>
    <property type="match status" value="1"/>
</dbReference>
<dbReference type="InterPro" id="IPR042186">
    <property type="entry name" value="FimD_plug_dom"/>
</dbReference>
<reference evidence="12 13" key="1">
    <citation type="journal article" date="2019" name="Nat. Med.">
        <title>A library of human gut bacterial isolates paired with longitudinal multiomics data enables mechanistic microbiome research.</title>
        <authorList>
            <person name="Poyet M."/>
            <person name="Groussin M."/>
            <person name="Gibbons S.M."/>
            <person name="Avila-Pacheco J."/>
            <person name="Jiang X."/>
            <person name="Kearney S.M."/>
            <person name="Perrotta A.R."/>
            <person name="Berdy B."/>
            <person name="Zhao S."/>
            <person name="Lieberman T.D."/>
            <person name="Swanson P.K."/>
            <person name="Smith M."/>
            <person name="Roesemann S."/>
            <person name="Alexander J.E."/>
            <person name="Rich S.A."/>
            <person name="Livny J."/>
            <person name="Vlamakis H."/>
            <person name="Clish C."/>
            <person name="Bullock K."/>
            <person name="Deik A."/>
            <person name="Scott J."/>
            <person name="Pierce K.A."/>
            <person name="Xavier R.J."/>
            <person name="Alm E.J."/>
        </authorList>
    </citation>
    <scope>NUCLEOTIDE SEQUENCE [LARGE SCALE GENOMIC DNA]</scope>
    <source>
        <strain evidence="12 13">BIOML-A112</strain>
    </source>
</reference>
<dbReference type="InterPro" id="IPR000015">
    <property type="entry name" value="Fimb_usher"/>
</dbReference>
<comment type="subcellular location">
    <subcellularLocation>
        <location evidence="1 9">Cell outer membrane</location>
        <topology evidence="1 9">Multi-pass membrane protein</topology>
    </subcellularLocation>
</comment>
<dbReference type="Pfam" id="PF00577">
    <property type="entry name" value="Usher"/>
    <property type="match status" value="1"/>
</dbReference>
<keyword evidence="3 9" id="KW-0813">Transport</keyword>
<dbReference type="FunFam" id="2.60.40.2610:FF:000001">
    <property type="entry name" value="Outer membrane fimbrial usher protein"/>
    <property type="match status" value="1"/>
</dbReference>
<evidence type="ECO:0000259" key="11">
    <source>
        <dbReference type="Pfam" id="PF13954"/>
    </source>
</evidence>
<keyword evidence="5 9" id="KW-0812">Transmembrane</keyword>
<dbReference type="Gene3D" id="2.60.40.2610">
    <property type="entry name" value="Outer membrane usher protein FimD, plug domain"/>
    <property type="match status" value="1"/>
</dbReference>
<organism evidence="12 13">
    <name type="scientific">Escherichia coli</name>
    <dbReference type="NCBI Taxonomy" id="562"/>
    <lineage>
        <taxon>Bacteria</taxon>
        <taxon>Pseudomonadati</taxon>
        <taxon>Pseudomonadota</taxon>
        <taxon>Gammaproteobacteria</taxon>
        <taxon>Enterobacterales</taxon>
        <taxon>Enterobacteriaceae</taxon>
        <taxon>Escherichia</taxon>
    </lineage>
</organism>
<dbReference type="GO" id="GO:0009279">
    <property type="term" value="C:cell outer membrane"/>
    <property type="evidence" value="ECO:0007669"/>
    <property type="project" value="UniProtKB-SubCell"/>
</dbReference>
<dbReference type="GO" id="GO:0015473">
    <property type="term" value="F:fimbrial usher porin activity"/>
    <property type="evidence" value="ECO:0007669"/>
    <property type="project" value="InterPro"/>
</dbReference>
<evidence type="ECO:0000313" key="12">
    <source>
        <dbReference type="EMBL" id="NAG21773.1"/>
    </source>
</evidence>
<dbReference type="InterPro" id="IPR037224">
    <property type="entry name" value="PapC_N_sf"/>
</dbReference>
<dbReference type="EMBL" id="WXKQ01000026">
    <property type="protein sequence ID" value="NAG21773.1"/>
    <property type="molecule type" value="Genomic_DNA"/>
</dbReference>
<keyword evidence="9" id="KW-1029">Fimbrium biogenesis</keyword>
<evidence type="ECO:0000256" key="9">
    <source>
        <dbReference type="RuleBase" id="RU003884"/>
    </source>
</evidence>
<accession>A0A6D0V537</accession>
<feature type="domain" description="PapC N-terminal" evidence="11">
    <location>
        <begin position="32"/>
        <end position="184"/>
    </location>
</feature>
<evidence type="ECO:0000256" key="3">
    <source>
        <dbReference type="ARBA" id="ARBA00022448"/>
    </source>
</evidence>
<evidence type="ECO:0000256" key="6">
    <source>
        <dbReference type="ARBA" id="ARBA00022729"/>
    </source>
</evidence>
<proteinExistence type="inferred from homology"/>
<keyword evidence="4" id="KW-1134">Transmembrane beta strand</keyword>
<evidence type="ECO:0000256" key="4">
    <source>
        <dbReference type="ARBA" id="ARBA00022452"/>
    </source>
</evidence>
<evidence type="ECO:0000256" key="8">
    <source>
        <dbReference type="ARBA" id="ARBA00023237"/>
    </source>
</evidence>
<dbReference type="Gene3D" id="2.60.40.2070">
    <property type="match status" value="1"/>
</dbReference>